<reference evidence="2" key="1">
    <citation type="submission" date="2017-04" db="EMBL/GenBank/DDBJ databases">
        <authorList>
            <person name="Varghese N."/>
            <person name="Submissions S."/>
        </authorList>
    </citation>
    <scope>NUCLEOTIDE SEQUENCE [LARGE SCALE GENOMIC DNA]</scope>
    <source>
        <strain evidence="2">RKEM611</strain>
    </source>
</reference>
<accession>A0A1Y6CJR1</accession>
<dbReference type="STRING" id="1513793.SAMN06296036_1262"/>
<dbReference type="EMBL" id="FWZT01000026">
    <property type="protein sequence ID" value="SMF70997.1"/>
    <property type="molecule type" value="Genomic_DNA"/>
</dbReference>
<dbReference type="AlphaFoldDB" id="A0A1Y6CJR1"/>
<dbReference type="Proteomes" id="UP000192907">
    <property type="component" value="Unassembled WGS sequence"/>
</dbReference>
<dbReference type="RefSeq" id="WP_132324345.1">
    <property type="nucleotide sequence ID" value="NZ_FWZT01000026.1"/>
</dbReference>
<keyword evidence="2" id="KW-1185">Reference proteome</keyword>
<evidence type="ECO:0000313" key="1">
    <source>
        <dbReference type="EMBL" id="SMF70997.1"/>
    </source>
</evidence>
<gene>
    <name evidence="1" type="ORF">SAMN06296036_1262</name>
</gene>
<proteinExistence type="predicted"/>
<organism evidence="1 2">
    <name type="scientific">Pseudobacteriovorax antillogorgiicola</name>
    <dbReference type="NCBI Taxonomy" id="1513793"/>
    <lineage>
        <taxon>Bacteria</taxon>
        <taxon>Pseudomonadati</taxon>
        <taxon>Bdellovibrionota</taxon>
        <taxon>Oligoflexia</taxon>
        <taxon>Oligoflexales</taxon>
        <taxon>Pseudobacteriovoracaceae</taxon>
        <taxon>Pseudobacteriovorax</taxon>
    </lineage>
</organism>
<sequence length="494" mass="55115">MALGALVTAVFFGGIAVADMTITIGEMASDGAFINPEIKDRRALLESKYNEAVALDEVLKGKVEELSTLTTKTDLSFKANQQIMANLSSQFSKISEVYVDNLENGTFDAILDGTIPPSEIDQRLFQVTDYLAGAGALSVSGPAAFKAFDYYRRGASYFDDIRLHKGNVKVLKGLNFSDKTIVLANGTTRVYTKAQLKQKIFKGKFGLGKIAAKRPRLYAKFKLMSARFASPVLGAISVVSIVTQKLQSDNTLEYLDSQIYGLDQYIRTINGIEDIEDESVLDEEVNGEEENGIRSIPEAEAHILTMEEYRDWDFEQFLQVVRLFDLAYGEYKEELSNLLDDPAVSGADQAFLGELINELYKPGQRYPDANPRCRLNIPNAEAYTLADMYCVQHKFRDFITQEGLELIAALIVKETETLLEKDANSVRNFCTKSRYKFFPDLDLFCFMVDSAVPLFAIEKVVKDEFEGELCNGRDFFNRDGGSATSLKFTAADCS</sequence>
<evidence type="ECO:0000313" key="2">
    <source>
        <dbReference type="Proteomes" id="UP000192907"/>
    </source>
</evidence>
<protein>
    <submittedName>
        <fullName evidence="1">Uncharacterized protein</fullName>
    </submittedName>
</protein>
<name>A0A1Y6CJR1_9BACT</name>